<name>Q6HMJ7_BACHK</name>
<dbReference type="PANTHER" id="PTHR21666">
    <property type="entry name" value="PEPTIDASE-RELATED"/>
    <property type="match status" value="1"/>
</dbReference>
<dbReference type="InterPro" id="IPR050570">
    <property type="entry name" value="Cell_wall_metabolism_enzyme"/>
</dbReference>
<dbReference type="Proteomes" id="UP000001301">
    <property type="component" value="Chromosome"/>
</dbReference>
<evidence type="ECO:0000313" key="3">
    <source>
        <dbReference type="EMBL" id="AAT59231.1"/>
    </source>
</evidence>
<dbReference type="InterPro" id="IPR016047">
    <property type="entry name" value="M23ase_b-sheet_dom"/>
</dbReference>
<dbReference type="Gene3D" id="2.70.70.10">
    <property type="entry name" value="Glucose Permease (Domain IIA)"/>
    <property type="match status" value="1"/>
</dbReference>
<dbReference type="HOGENOM" id="CLU_1092620_0_0_9"/>
<proteinExistence type="predicted"/>
<dbReference type="GO" id="GO:0004222">
    <property type="term" value="F:metalloendopeptidase activity"/>
    <property type="evidence" value="ECO:0007669"/>
    <property type="project" value="TreeGrafter"/>
</dbReference>
<dbReference type="SUPFAM" id="SSF51261">
    <property type="entry name" value="Duplicated hybrid motif"/>
    <property type="match status" value="1"/>
</dbReference>
<feature type="domain" description="M23ase beta-sheet core" evidence="2">
    <location>
        <begin position="40"/>
        <end position="139"/>
    </location>
</feature>
<evidence type="ECO:0000313" key="4">
    <source>
        <dbReference type="Proteomes" id="UP000001301"/>
    </source>
</evidence>
<gene>
    <name evidence="3" type="primary">lytB</name>
    <name evidence="3" type="ordered locus">BT9727_0883</name>
</gene>
<dbReference type="EMBL" id="AE017355">
    <property type="protein sequence ID" value="AAT59231.1"/>
    <property type="molecule type" value="Genomic_DNA"/>
</dbReference>
<evidence type="ECO:0000256" key="1">
    <source>
        <dbReference type="SAM" id="MobiDB-lite"/>
    </source>
</evidence>
<reference evidence="3 4" key="1">
    <citation type="journal article" date="2006" name="J. Bacteriol.">
        <title>Pathogenomic sequence analysis of Bacillus cereus and Bacillus thuringiensis isolates closely related to Bacillus anthracis.</title>
        <authorList>
            <person name="Han C.S."/>
            <person name="Xie G."/>
            <person name="Challacombe J.F."/>
            <person name="Altherr M.R."/>
            <person name="Bhotika S.S."/>
            <person name="Brown N."/>
            <person name="Bruce D."/>
            <person name="Campbell C.S."/>
            <person name="Campbell M.L."/>
            <person name="Chen J."/>
            <person name="Chertkov O."/>
            <person name="Cleland C."/>
            <person name="Dimitrijevic M."/>
            <person name="Doggett N.A."/>
            <person name="Fawcett J.J."/>
            <person name="Glavina T."/>
            <person name="Goodwin L.A."/>
            <person name="Green L.D."/>
            <person name="Hill K.K."/>
            <person name="Hitchcock P."/>
            <person name="Jackson P.J."/>
            <person name="Keim P."/>
            <person name="Kewalramani A.R."/>
            <person name="Longmire J."/>
            <person name="Lucas S."/>
            <person name="Malfatti S."/>
            <person name="McMurry K."/>
            <person name="Meincke L.J."/>
            <person name="Misra M."/>
            <person name="Moseman B.L."/>
            <person name="Mundt M."/>
            <person name="Munk A.C."/>
            <person name="Okinaka R.T."/>
            <person name="Parson-Quintana B."/>
            <person name="Reilly L.P."/>
            <person name="Richardson P."/>
            <person name="Robinson D.L."/>
            <person name="Rubin E."/>
            <person name="Saunders E."/>
            <person name="Tapia R."/>
            <person name="Tesmer J.G."/>
            <person name="Thayer N."/>
            <person name="Thompson L.S."/>
            <person name="Tice H."/>
            <person name="Ticknor L.O."/>
            <person name="Wills P.L."/>
            <person name="Brettin T.S."/>
            <person name="Gilna P."/>
        </authorList>
    </citation>
    <scope>NUCLEOTIDE SEQUENCE [LARGE SCALE GENOMIC DNA]</scope>
    <source>
        <strain evidence="3 4">97-27</strain>
    </source>
</reference>
<dbReference type="CDD" id="cd12797">
    <property type="entry name" value="M23_peptidase"/>
    <property type="match status" value="1"/>
</dbReference>
<protein>
    <recommendedName>
        <fullName evidence="2">M23ase beta-sheet core domain-containing protein</fullName>
    </recommendedName>
</protein>
<dbReference type="KEGG" id="btk:BT9727_0883"/>
<dbReference type="PANTHER" id="PTHR21666:SF270">
    <property type="entry name" value="MUREIN HYDROLASE ACTIVATOR ENVC"/>
    <property type="match status" value="1"/>
</dbReference>
<evidence type="ECO:0000259" key="2">
    <source>
        <dbReference type="Pfam" id="PF01551"/>
    </source>
</evidence>
<dbReference type="PATRIC" id="fig|281309.8.peg.927"/>
<sequence>MPYQYQRTPFNTSSQPVRMYQGCHGFATGGGAKDLGFYFMEWGEPVYAVESGTVVYTKSNSTCFSKKTSPTSADPSQRNPPDCAESNHVAIRGSDGFFTEYVHVLPSNNLTVGSTVQAGALIGTVDNSAITTGPHVHLARYFPKSDYKIGDNNYWQSGGTCNWTMFNVIDITPPPIYNGWVKDEDSGNWYYYINGIRQTNQWIQGSNNYYYQLNNNGVWTGSYYYWDSTTQTWYWWNNSTRTWYYWDGTSWKLY</sequence>
<dbReference type="InterPro" id="IPR011055">
    <property type="entry name" value="Dup_hybrid_motif"/>
</dbReference>
<accession>Q6HMJ7</accession>
<dbReference type="AlphaFoldDB" id="Q6HMJ7"/>
<organism evidence="3 4">
    <name type="scientific">Bacillus thuringiensis subsp. konkukian (strain 97-27)</name>
    <dbReference type="NCBI Taxonomy" id="281309"/>
    <lineage>
        <taxon>Bacteria</taxon>
        <taxon>Bacillati</taxon>
        <taxon>Bacillota</taxon>
        <taxon>Bacilli</taxon>
        <taxon>Bacillales</taxon>
        <taxon>Bacillaceae</taxon>
        <taxon>Bacillus</taxon>
        <taxon>Bacillus cereus group</taxon>
    </lineage>
</organism>
<feature type="compositionally biased region" description="Polar residues" evidence="1">
    <location>
        <begin position="62"/>
        <end position="79"/>
    </location>
</feature>
<dbReference type="Pfam" id="PF01551">
    <property type="entry name" value="Peptidase_M23"/>
    <property type="match status" value="1"/>
</dbReference>
<feature type="region of interest" description="Disordered" evidence="1">
    <location>
        <begin position="62"/>
        <end position="83"/>
    </location>
</feature>